<gene>
    <name evidence="1" type="ORF">AMORRO_LOCUS3853</name>
</gene>
<accession>A0A9N9F772</accession>
<dbReference type="EMBL" id="CAJVPV010001960">
    <property type="protein sequence ID" value="CAG8513633.1"/>
    <property type="molecule type" value="Genomic_DNA"/>
</dbReference>
<protein>
    <submittedName>
        <fullName evidence="1">14172_t:CDS:1</fullName>
    </submittedName>
</protein>
<evidence type="ECO:0000313" key="1">
    <source>
        <dbReference type="EMBL" id="CAG8513633.1"/>
    </source>
</evidence>
<organism evidence="1 2">
    <name type="scientific">Acaulospora morrowiae</name>
    <dbReference type="NCBI Taxonomy" id="94023"/>
    <lineage>
        <taxon>Eukaryota</taxon>
        <taxon>Fungi</taxon>
        <taxon>Fungi incertae sedis</taxon>
        <taxon>Mucoromycota</taxon>
        <taxon>Glomeromycotina</taxon>
        <taxon>Glomeromycetes</taxon>
        <taxon>Diversisporales</taxon>
        <taxon>Acaulosporaceae</taxon>
        <taxon>Acaulospora</taxon>
    </lineage>
</organism>
<keyword evidence="2" id="KW-1185">Reference proteome</keyword>
<sequence length="705" mass="83280">MTEIYSITGTQFSTELDPHHESRKRSRFDKIEDAKLIRDVKYEDGMTKVLISFYRHDKRWEWLPLNEVANGEFLLSKYHKFKVNQKRKNFNQERDKYSKFDINKEKDLEKTLTNDLKNDVCLDASSADQELITDGLVDTSPGHKKNEYQSHFSYLHQGCGINPSRNNNSKGNRDVALPEKPFKAFANIGHKRKNGSMKVRKPVNRDRFLTNYPIRHPERVGDFIDGIPLPLKIFEKSQNRYATGDGTLFDNDSSRHQTENHGKLPIIYQINEDGAFFGDIYPQHPLRNDGIFFDDIYPPHRLENFEGPPISMYQKNDNTFFENNVNQSRKNENLERLSTSFAPTKRGAIFRNSAATYQVNRRFTSEDGKITLYHRAILESLAQPIPISRREHNKLNVAPKWSEELYEKSYQKSMTPDLIPFLGPNNYSNACERKMCDGKKKTSDKQKKSDLQCIQTVEDTREIDQTSSGWSDHANSMVSQQDDEYFLTTREIMNGRVKTSLKFDYEDYSANSSESYFSWLITNNHERQSVPYEGASRKDKKSKKRDHWRNDIKYNFNYNLDGSRKYRRHNYDLRVRDGHCGIRKCYNNFGFHTKVKDFESESYECSEEWSNPKLDNNKSTLIYVNQRNLWWPWDNEEEFERDLVNMIKKEKIKVLKNLNTLINEEIEEERVKNFIEKVYKETAYYNIELECEETGDCKHRELENE</sequence>
<name>A0A9N9F772_9GLOM</name>
<proteinExistence type="predicted"/>
<comment type="caution">
    <text evidence="1">The sequence shown here is derived from an EMBL/GenBank/DDBJ whole genome shotgun (WGS) entry which is preliminary data.</text>
</comment>
<dbReference type="AlphaFoldDB" id="A0A9N9F772"/>
<dbReference type="Proteomes" id="UP000789342">
    <property type="component" value="Unassembled WGS sequence"/>
</dbReference>
<evidence type="ECO:0000313" key="2">
    <source>
        <dbReference type="Proteomes" id="UP000789342"/>
    </source>
</evidence>
<reference evidence="1" key="1">
    <citation type="submission" date="2021-06" db="EMBL/GenBank/DDBJ databases">
        <authorList>
            <person name="Kallberg Y."/>
            <person name="Tangrot J."/>
            <person name="Rosling A."/>
        </authorList>
    </citation>
    <scope>NUCLEOTIDE SEQUENCE</scope>
    <source>
        <strain evidence="1">CL551</strain>
    </source>
</reference>
<dbReference type="OrthoDB" id="10630582at2759"/>